<dbReference type="EMBL" id="GBRH01280526">
    <property type="protein sequence ID" value="JAD17369.1"/>
    <property type="molecule type" value="Transcribed_RNA"/>
</dbReference>
<accession>A0A0A8XTP2</accession>
<reference evidence="1" key="2">
    <citation type="journal article" date="2015" name="Data Brief">
        <title>Shoot transcriptome of the giant reed, Arundo donax.</title>
        <authorList>
            <person name="Barrero R.A."/>
            <person name="Guerrero F.D."/>
            <person name="Moolhuijzen P."/>
            <person name="Goolsby J.A."/>
            <person name="Tidwell J."/>
            <person name="Bellgard S.E."/>
            <person name="Bellgard M.I."/>
        </authorList>
    </citation>
    <scope>NUCLEOTIDE SEQUENCE</scope>
    <source>
        <tissue evidence="1">Shoot tissue taken approximately 20 cm above the soil surface</tissue>
    </source>
</reference>
<proteinExistence type="predicted"/>
<dbReference type="AlphaFoldDB" id="A0A0A8XTP2"/>
<reference evidence="1" key="1">
    <citation type="submission" date="2014-09" db="EMBL/GenBank/DDBJ databases">
        <authorList>
            <person name="Magalhaes I.L.F."/>
            <person name="Oliveira U."/>
            <person name="Santos F.R."/>
            <person name="Vidigal T.H.D.A."/>
            <person name="Brescovit A.D."/>
            <person name="Santos A.J."/>
        </authorList>
    </citation>
    <scope>NUCLEOTIDE SEQUENCE</scope>
    <source>
        <tissue evidence="1">Shoot tissue taken approximately 20 cm above the soil surface</tissue>
    </source>
</reference>
<protein>
    <submittedName>
        <fullName evidence="1">Uncharacterized protein</fullName>
    </submittedName>
</protein>
<organism evidence="1">
    <name type="scientific">Arundo donax</name>
    <name type="common">Giant reed</name>
    <name type="synonym">Donax arundinaceus</name>
    <dbReference type="NCBI Taxonomy" id="35708"/>
    <lineage>
        <taxon>Eukaryota</taxon>
        <taxon>Viridiplantae</taxon>
        <taxon>Streptophyta</taxon>
        <taxon>Embryophyta</taxon>
        <taxon>Tracheophyta</taxon>
        <taxon>Spermatophyta</taxon>
        <taxon>Magnoliopsida</taxon>
        <taxon>Liliopsida</taxon>
        <taxon>Poales</taxon>
        <taxon>Poaceae</taxon>
        <taxon>PACMAD clade</taxon>
        <taxon>Arundinoideae</taxon>
        <taxon>Arundineae</taxon>
        <taxon>Arundo</taxon>
    </lineage>
</organism>
<sequence length="38" mass="4440">MKSMQVPKWCPRNKRCIRTRDVTMALAANTQRCPSVYV</sequence>
<name>A0A0A8XTP2_ARUDO</name>
<evidence type="ECO:0000313" key="1">
    <source>
        <dbReference type="EMBL" id="JAD17369.1"/>
    </source>
</evidence>